<evidence type="ECO:0000259" key="3">
    <source>
        <dbReference type="PROSITE" id="PS50893"/>
    </source>
</evidence>
<keyword evidence="2" id="KW-0067">ATP-binding</keyword>
<gene>
    <name evidence="4" type="ORF">HPB48_022660</name>
</gene>
<dbReference type="PANTHER" id="PTHR19229:SF250">
    <property type="entry name" value="ABC TRANSPORTER DOMAIN-CONTAINING PROTEIN-RELATED"/>
    <property type="match status" value="1"/>
</dbReference>
<accession>A0A9J6FXC3</accession>
<keyword evidence="5" id="KW-1185">Reference proteome</keyword>
<dbReference type="InterPro" id="IPR003593">
    <property type="entry name" value="AAA+_ATPase"/>
</dbReference>
<evidence type="ECO:0000313" key="5">
    <source>
        <dbReference type="Proteomes" id="UP000821853"/>
    </source>
</evidence>
<dbReference type="GO" id="GO:0005524">
    <property type="term" value="F:ATP binding"/>
    <property type="evidence" value="ECO:0007669"/>
    <property type="project" value="UniProtKB-KW"/>
</dbReference>
<dbReference type="Pfam" id="PF00005">
    <property type="entry name" value="ABC_tran"/>
    <property type="match status" value="1"/>
</dbReference>
<proteinExistence type="predicted"/>
<dbReference type="InterPro" id="IPR026082">
    <property type="entry name" value="ABCA"/>
</dbReference>
<dbReference type="EMBL" id="JABSTR010000004">
    <property type="protein sequence ID" value="KAH9366992.1"/>
    <property type="molecule type" value="Genomic_DNA"/>
</dbReference>
<feature type="domain" description="ABC transporter" evidence="3">
    <location>
        <begin position="28"/>
        <end position="330"/>
    </location>
</feature>
<organism evidence="4 5">
    <name type="scientific">Haemaphysalis longicornis</name>
    <name type="common">Bush tick</name>
    <dbReference type="NCBI Taxonomy" id="44386"/>
    <lineage>
        <taxon>Eukaryota</taxon>
        <taxon>Metazoa</taxon>
        <taxon>Ecdysozoa</taxon>
        <taxon>Arthropoda</taxon>
        <taxon>Chelicerata</taxon>
        <taxon>Arachnida</taxon>
        <taxon>Acari</taxon>
        <taxon>Parasitiformes</taxon>
        <taxon>Ixodida</taxon>
        <taxon>Ixodoidea</taxon>
        <taxon>Ixodidae</taxon>
        <taxon>Haemaphysalinae</taxon>
        <taxon>Haemaphysalis</taxon>
    </lineage>
</organism>
<sequence>MCIDDLVGGDDSTGTTAELTGVEILAEVTTERTNEGAAEVVYRNKFAVDHLSLRLYYGQILALLGHNGAGKTTIASMLSGFLRPTFGTAIIEGFDLIKNHDDSLVNVRICPQRELLYEEMTVYEHLYYFATVREISSGAFNCEIAGRLDKEQYMRTILNGVLFFEVLYILLDLDIFARHMLTNANCTRFSSRQNFLLLKVQRVSQDSLVEQIEVLVKSLHFGQHLNNFPRTLSGTMKKKLSLAIAIVADPKVLILDEPTEGLDPKSRHEVWDLLQKMRRTCTMLLMTHDMEEADVLGDRIAIIAEGAIRCCGSSQFLKQRFGTTSPLTSPLVGWSRSCNERDSCDQIPLFRKTGL</sequence>
<dbReference type="Gene3D" id="3.40.50.300">
    <property type="entry name" value="P-loop containing nucleotide triphosphate hydrolases"/>
    <property type="match status" value="1"/>
</dbReference>
<name>A0A9J6FXC3_HAELO</name>
<dbReference type="PANTHER" id="PTHR19229">
    <property type="entry name" value="ATP-BINDING CASSETTE TRANSPORTER SUBFAMILY A ABCA"/>
    <property type="match status" value="1"/>
</dbReference>
<dbReference type="InterPro" id="IPR027417">
    <property type="entry name" value="P-loop_NTPase"/>
</dbReference>
<dbReference type="SUPFAM" id="SSF52540">
    <property type="entry name" value="P-loop containing nucleoside triphosphate hydrolases"/>
    <property type="match status" value="1"/>
</dbReference>
<evidence type="ECO:0000256" key="2">
    <source>
        <dbReference type="ARBA" id="ARBA00022840"/>
    </source>
</evidence>
<dbReference type="GO" id="GO:0016020">
    <property type="term" value="C:membrane"/>
    <property type="evidence" value="ECO:0007669"/>
    <property type="project" value="InterPro"/>
</dbReference>
<dbReference type="GO" id="GO:0016887">
    <property type="term" value="F:ATP hydrolysis activity"/>
    <property type="evidence" value="ECO:0007669"/>
    <property type="project" value="InterPro"/>
</dbReference>
<dbReference type="InterPro" id="IPR003439">
    <property type="entry name" value="ABC_transporter-like_ATP-bd"/>
</dbReference>
<dbReference type="AlphaFoldDB" id="A0A9J6FXC3"/>
<protein>
    <recommendedName>
        <fullName evidence="3">ABC transporter domain-containing protein</fullName>
    </recommendedName>
</protein>
<dbReference type="OrthoDB" id="6435757at2759"/>
<evidence type="ECO:0000313" key="4">
    <source>
        <dbReference type="EMBL" id="KAH9366992.1"/>
    </source>
</evidence>
<reference evidence="4 5" key="1">
    <citation type="journal article" date="2020" name="Cell">
        <title>Large-Scale Comparative Analyses of Tick Genomes Elucidate Their Genetic Diversity and Vector Capacities.</title>
        <authorList>
            <consortium name="Tick Genome and Microbiome Consortium (TIGMIC)"/>
            <person name="Jia N."/>
            <person name="Wang J."/>
            <person name="Shi W."/>
            <person name="Du L."/>
            <person name="Sun Y."/>
            <person name="Zhan W."/>
            <person name="Jiang J.F."/>
            <person name="Wang Q."/>
            <person name="Zhang B."/>
            <person name="Ji P."/>
            <person name="Bell-Sakyi L."/>
            <person name="Cui X.M."/>
            <person name="Yuan T.T."/>
            <person name="Jiang B.G."/>
            <person name="Yang W.F."/>
            <person name="Lam T.T."/>
            <person name="Chang Q.C."/>
            <person name="Ding S.J."/>
            <person name="Wang X.J."/>
            <person name="Zhu J.G."/>
            <person name="Ruan X.D."/>
            <person name="Zhao L."/>
            <person name="Wei J.T."/>
            <person name="Ye R.Z."/>
            <person name="Que T.C."/>
            <person name="Du C.H."/>
            <person name="Zhou Y.H."/>
            <person name="Cheng J.X."/>
            <person name="Dai P.F."/>
            <person name="Guo W.B."/>
            <person name="Han X.H."/>
            <person name="Huang E.J."/>
            <person name="Li L.F."/>
            <person name="Wei W."/>
            <person name="Gao Y.C."/>
            <person name="Liu J.Z."/>
            <person name="Shao H.Z."/>
            <person name="Wang X."/>
            <person name="Wang C.C."/>
            <person name="Yang T.C."/>
            <person name="Huo Q.B."/>
            <person name="Li W."/>
            <person name="Chen H.Y."/>
            <person name="Chen S.E."/>
            <person name="Zhou L.G."/>
            <person name="Ni X.B."/>
            <person name="Tian J.H."/>
            <person name="Sheng Y."/>
            <person name="Liu T."/>
            <person name="Pan Y.S."/>
            <person name="Xia L.Y."/>
            <person name="Li J."/>
            <person name="Zhao F."/>
            <person name="Cao W.C."/>
        </authorList>
    </citation>
    <scope>NUCLEOTIDE SEQUENCE [LARGE SCALE GENOMIC DNA]</scope>
    <source>
        <strain evidence="4">HaeL-2018</strain>
    </source>
</reference>
<evidence type="ECO:0000256" key="1">
    <source>
        <dbReference type="ARBA" id="ARBA00022741"/>
    </source>
</evidence>
<dbReference type="PROSITE" id="PS50893">
    <property type="entry name" value="ABC_TRANSPORTER_2"/>
    <property type="match status" value="1"/>
</dbReference>
<comment type="caution">
    <text evidence="4">The sequence shown here is derived from an EMBL/GenBank/DDBJ whole genome shotgun (WGS) entry which is preliminary data.</text>
</comment>
<dbReference type="Proteomes" id="UP000821853">
    <property type="component" value="Chromosome 2"/>
</dbReference>
<keyword evidence="1" id="KW-0547">Nucleotide-binding</keyword>
<dbReference type="GO" id="GO:0005319">
    <property type="term" value="F:lipid transporter activity"/>
    <property type="evidence" value="ECO:0007669"/>
    <property type="project" value="TreeGrafter"/>
</dbReference>
<dbReference type="VEuPathDB" id="VectorBase:HLOH_042380"/>
<dbReference type="SMART" id="SM00382">
    <property type="entry name" value="AAA"/>
    <property type="match status" value="1"/>
</dbReference>
<dbReference type="CDD" id="cd03263">
    <property type="entry name" value="ABC_subfamily_A"/>
    <property type="match status" value="1"/>
</dbReference>
<dbReference type="GO" id="GO:0140359">
    <property type="term" value="F:ABC-type transporter activity"/>
    <property type="evidence" value="ECO:0007669"/>
    <property type="project" value="InterPro"/>
</dbReference>